<proteinExistence type="predicted"/>
<evidence type="ECO:0000313" key="1">
    <source>
        <dbReference type="EMBL" id="ODQ63740.1"/>
    </source>
</evidence>
<gene>
    <name evidence="1" type="ORF">NADFUDRAFT_53394</name>
</gene>
<accession>A0A1E3PEK2</accession>
<dbReference type="Proteomes" id="UP000095009">
    <property type="component" value="Unassembled WGS sequence"/>
</dbReference>
<protein>
    <submittedName>
        <fullName evidence="1">Uncharacterized protein</fullName>
    </submittedName>
</protein>
<organism evidence="1 2">
    <name type="scientific">Nadsonia fulvescens var. elongata DSM 6958</name>
    <dbReference type="NCBI Taxonomy" id="857566"/>
    <lineage>
        <taxon>Eukaryota</taxon>
        <taxon>Fungi</taxon>
        <taxon>Dikarya</taxon>
        <taxon>Ascomycota</taxon>
        <taxon>Saccharomycotina</taxon>
        <taxon>Dipodascomycetes</taxon>
        <taxon>Dipodascales</taxon>
        <taxon>Dipodascales incertae sedis</taxon>
        <taxon>Nadsonia</taxon>
    </lineage>
</organism>
<name>A0A1E3PEK2_9ASCO</name>
<reference evidence="1 2" key="1">
    <citation type="journal article" date="2016" name="Proc. Natl. Acad. Sci. U.S.A.">
        <title>Comparative genomics of biotechnologically important yeasts.</title>
        <authorList>
            <person name="Riley R."/>
            <person name="Haridas S."/>
            <person name="Wolfe K.H."/>
            <person name="Lopes M.R."/>
            <person name="Hittinger C.T."/>
            <person name="Goeker M."/>
            <person name="Salamov A.A."/>
            <person name="Wisecaver J.H."/>
            <person name="Long T.M."/>
            <person name="Calvey C.H."/>
            <person name="Aerts A.L."/>
            <person name="Barry K.W."/>
            <person name="Choi C."/>
            <person name="Clum A."/>
            <person name="Coughlan A.Y."/>
            <person name="Deshpande S."/>
            <person name="Douglass A.P."/>
            <person name="Hanson S.J."/>
            <person name="Klenk H.-P."/>
            <person name="LaButti K.M."/>
            <person name="Lapidus A."/>
            <person name="Lindquist E.A."/>
            <person name="Lipzen A.M."/>
            <person name="Meier-Kolthoff J.P."/>
            <person name="Ohm R.A."/>
            <person name="Otillar R.P."/>
            <person name="Pangilinan J.L."/>
            <person name="Peng Y."/>
            <person name="Rokas A."/>
            <person name="Rosa C.A."/>
            <person name="Scheuner C."/>
            <person name="Sibirny A.A."/>
            <person name="Slot J.C."/>
            <person name="Stielow J.B."/>
            <person name="Sun H."/>
            <person name="Kurtzman C.P."/>
            <person name="Blackwell M."/>
            <person name="Grigoriev I.V."/>
            <person name="Jeffries T.W."/>
        </authorList>
    </citation>
    <scope>NUCLEOTIDE SEQUENCE [LARGE SCALE GENOMIC DNA]</scope>
    <source>
        <strain evidence="1 2">DSM 6958</strain>
    </source>
</reference>
<dbReference type="EMBL" id="KV454414">
    <property type="protein sequence ID" value="ODQ63740.1"/>
    <property type="molecule type" value="Genomic_DNA"/>
</dbReference>
<sequence length="64" mass="7471">MAFSKEIVSSDTPARLFSFFSLILTPHMRTRFVEAFLDFQEDTLNRTNSKNQSDTKISFKNVHQ</sequence>
<dbReference type="AlphaFoldDB" id="A0A1E3PEK2"/>
<evidence type="ECO:0000313" key="2">
    <source>
        <dbReference type="Proteomes" id="UP000095009"/>
    </source>
</evidence>
<keyword evidence="2" id="KW-1185">Reference proteome</keyword>